<dbReference type="AlphaFoldDB" id="A0A2T1C0J9"/>
<evidence type="ECO:0000313" key="3">
    <source>
        <dbReference type="Proteomes" id="UP000238762"/>
    </source>
</evidence>
<dbReference type="OrthoDB" id="462212at2"/>
<keyword evidence="1" id="KW-0812">Transmembrane</keyword>
<comment type="caution">
    <text evidence="2">The sequence shown here is derived from an EMBL/GenBank/DDBJ whole genome shotgun (WGS) entry which is preliminary data.</text>
</comment>
<dbReference type="EMBL" id="PVWJ01000088">
    <property type="protein sequence ID" value="PSB01791.1"/>
    <property type="molecule type" value="Genomic_DNA"/>
</dbReference>
<dbReference type="Pfam" id="PF26394">
    <property type="entry name" value="Psb34"/>
    <property type="match status" value="1"/>
</dbReference>
<keyword evidence="3" id="KW-1185">Reference proteome</keyword>
<dbReference type="Proteomes" id="UP000238762">
    <property type="component" value="Unassembled WGS sequence"/>
</dbReference>
<protein>
    <recommendedName>
        <fullName evidence="4">Ssl1498 family light-harvesting-like protein</fullName>
    </recommendedName>
</protein>
<reference evidence="2 3" key="1">
    <citation type="submission" date="2018-02" db="EMBL/GenBank/DDBJ databases">
        <authorList>
            <person name="Cohen D.B."/>
            <person name="Kent A.D."/>
        </authorList>
    </citation>
    <scope>NUCLEOTIDE SEQUENCE [LARGE SCALE GENOMIC DNA]</scope>
    <source>
        <strain evidence="2 3">CCAP 1448/3</strain>
    </source>
</reference>
<dbReference type="InterPro" id="IPR048028">
    <property type="entry name" value="Psb34-like"/>
</dbReference>
<accession>A0A2T1C0J9</accession>
<evidence type="ECO:0008006" key="4">
    <source>
        <dbReference type="Google" id="ProtNLM"/>
    </source>
</evidence>
<sequence length="56" mass="6215">MYTTVNQEGQLNNYAKEPKAYYATYPSPEQQRNYLAQGAIATLFVGLLVVLSSVIS</sequence>
<evidence type="ECO:0000313" key="2">
    <source>
        <dbReference type="EMBL" id="PSB01791.1"/>
    </source>
</evidence>
<dbReference type="RefSeq" id="WP_106289759.1">
    <property type="nucleotide sequence ID" value="NZ_CAWNTC010000116.1"/>
</dbReference>
<proteinExistence type="predicted"/>
<evidence type="ECO:0000256" key="1">
    <source>
        <dbReference type="SAM" id="Phobius"/>
    </source>
</evidence>
<dbReference type="NCBIfam" id="NF033486">
    <property type="entry name" value="harvest_ssl1498"/>
    <property type="match status" value="1"/>
</dbReference>
<organism evidence="2 3">
    <name type="scientific">Merismopedia glauca CCAP 1448/3</name>
    <dbReference type="NCBI Taxonomy" id="1296344"/>
    <lineage>
        <taxon>Bacteria</taxon>
        <taxon>Bacillati</taxon>
        <taxon>Cyanobacteriota</taxon>
        <taxon>Cyanophyceae</taxon>
        <taxon>Synechococcales</taxon>
        <taxon>Merismopediaceae</taxon>
        <taxon>Merismopedia</taxon>
    </lineage>
</organism>
<name>A0A2T1C0J9_9CYAN</name>
<reference evidence="2 3" key="2">
    <citation type="submission" date="2018-03" db="EMBL/GenBank/DDBJ databases">
        <title>The ancient ancestry and fast evolution of plastids.</title>
        <authorList>
            <person name="Moore K.R."/>
            <person name="Magnabosco C."/>
            <person name="Momper L."/>
            <person name="Gold D.A."/>
            <person name="Bosak T."/>
            <person name="Fournier G.P."/>
        </authorList>
    </citation>
    <scope>NUCLEOTIDE SEQUENCE [LARGE SCALE GENOMIC DNA]</scope>
    <source>
        <strain evidence="2 3">CCAP 1448/3</strain>
    </source>
</reference>
<feature type="transmembrane region" description="Helical" evidence="1">
    <location>
        <begin position="34"/>
        <end position="55"/>
    </location>
</feature>
<keyword evidence="1" id="KW-0472">Membrane</keyword>
<keyword evidence="1" id="KW-1133">Transmembrane helix</keyword>
<gene>
    <name evidence="2" type="ORF">C7B64_16510</name>
</gene>